<dbReference type="Pfam" id="PF00005">
    <property type="entry name" value="ABC_tran"/>
    <property type="match status" value="1"/>
</dbReference>
<evidence type="ECO:0000256" key="1">
    <source>
        <dbReference type="ARBA" id="ARBA00022448"/>
    </source>
</evidence>
<comment type="caution">
    <text evidence="5">The sequence shown here is derived from an EMBL/GenBank/DDBJ whole genome shotgun (WGS) entry which is preliminary data.</text>
</comment>
<dbReference type="PANTHER" id="PTHR42939">
    <property type="entry name" value="ABC TRANSPORTER ATP-BINDING PROTEIN ALBC-RELATED"/>
    <property type="match status" value="1"/>
</dbReference>
<dbReference type="Gene3D" id="3.40.50.300">
    <property type="entry name" value="P-loop containing nucleotide triphosphate hydrolases"/>
    <property type="match status" value="1"/>
</dbReference>
<dbReference type="InterPro" id="IPR027417">
    <property type="entry name" value="P-loop_NTPase"/>
</dbReference>
<proteinExistence type="predicted"/>
<evidence type="ECO:0000313" key="6">
    <source>
        <dbReference type="Proteomes" id="UP000885826"/>
    </source>
</evidence>
<dbReference type="SUPFAM" id="SSF52540">
    <property type="entry name" value="P-loop containing nucleoside triphosphate hydrolases"/>
    <property type="match status" value="1"/>
</dbReference>
<dbReference type="GO" id="GO:0005524">
    <property type="term" value="F:ATP binding"/>
    <property type="evidence" value="ECO:0007669"/>
    <property type="project" value="UniProtKB-KW"/>
</dbReference>
<evidence type="ECO:0000313" key="5">
    <source>
        <dbReference type="EMBL" id="HEC77841.1"/>
    </source>
</evidence>
<keyword evidence="2" id="KW-0547">Nucleotide-binding</keyword>
<dbReference type="InterPro" id="IPR051782">
    <property type="entry name" value="ABC_Transporter_VariousFunc"/>
</dbReference>
<dbReference type="InterPro" id="IPR017871">
    <property type="entry name" value="ABC_transporter-like_CS"/>
</dbReference>
<evidence type="ECO:0000256" key="2">
    <source>
        <dbReference type="ARBA" id="ARBA00022741"/>
    </source>
</evidence>
<dbReference type="InterPro" id="IPR003593">
    <property type="entry name" value="AAA+_ATPase"/>
</dbReference>
<dbReference type="PROSITE" id="PS50893">
    <property type="entry name" value="ABC_TRANSPORTER_2"/>
    <property type="match status" value="1"/>
</dbReference>
<evidence type="ECO:0000259" key="4">
    <source>
        <dbReference type="PROSITE" id="PS50893"/>
    </source>
</evidence>
<accession>A0A9C9ELP5</accession>
<dbReference type="SMART" id="SM00382">
    <property type="entry name" value="AAA"/>
    <property type="match status" value="1"/>
</dbReference>
<feature type="domain" description="ABC transporter" evidence="4">
    <location>
        <begin position="7"/>
        <end position="237"/>
    </location>
</feature>
<keyword evidence="3 5" id="KW-0067">ATP-binding</keyword>
<dbReference type="InterPro" id="IPR003439">
    <property type="entry name" value="ABC_transporter-like_ATP-bd"/>
</dbReference>
<dbReference type="Proteomes" id="UP000885826">
    <property type="component" value="Unassembled WGS sequence"/>
</dbReference>
<name>A0A9C9ELP5_UNCW3</name>
<dbReference type="PANTHER" id="PTHR42939:SF1">
    <property type="entry name" value="ABC TRANSPORTER ATP-BINDING PROTEIN ALBC-RELATED"/>
    <property type="match status" value="1"/>
</dbReference>
<dbReference type="EMBL" id="DRIG01000022">
    <property type="protein sequence ID" value="HEC77841.1"/>
    <property type="molecule type" value="Genomic_DNA"/>
</dbReference>
<dbReference type="GO" id="GO:0016887">
    <property type="term" value="F:ATP hydrolysis activity"/>
    <property type="evidence" value="ECO:0007669"/>
    <property type="project" value="InterPro"/>
</dbReference>
<dbReference type="CDD" id="cd03230">
    <property type="entry name" value="ABC_DR_subfamily_A"/>
    <property type="match status" value="1"/>
</dbReference>
<gene>
    <name evidence="5" type="ORF">ENI34_01695</name>
</gene>
<evidence type="ECO:0000256" key="3">
    <source>
        <dbReference type="ARBA" id="ARBA00022840"/>
    </source>
</evidence>
<dbReference type="PROSITE" id="PS00211">
    <property type="entry name" value="ABC_TRANSPORTER_1"/>
    <property type="match status" value="1"/>
</dbReference>
<sequence length="250" mass="28643">MKKIKSLVLKNLKKRFDDLWALKNLNLELEPGEIFVLLGPNGAGKTTTLKLIAGLLHPTEGEIYIKNIDLRKDPLKAKSLISYIPDEPFLYKKLTGREFLNFIAGIYHIEKKDYEERLQKLFTKFEIGEWIDELSETYSHGMKQKVIMCQLFVLDPDLILIDEPLVGLDPKSGKIVREMFFELSKMGKTLFISTHTLSFAEDVASRIGIINKGELKFMGSLTELARISGEKDIEEIYLKLSEESLITDRT</sequence>
<reference evidence="5" key="1">
    <citation type="journal article" date="2020" name="mSystems">
        <title>Genome- and Community-Level Interaction Insights into Carbon Utilization and Element Cycling Functions of Hydrothermarchaeota in Hydrothermal Sediment.</title>
        <authorList>
            <person name="Zhou Z."/>
            <person name="Liu Y."/>
            <person name="Xu W."/>
            <person name="Pan J."/>
            <person name="Luo Z.H."/>
            <person name="Li M."/>
        </authorList>
    </citation>
    <scope>NUCLEOTIDE SEQUENCE</scope>
    <source>
        <strain evidence="5">HyVt-388</strain>
    </source>
</reference>
<dbReference type="AlphaFoldDB" id="A0A9C9ELP5"/>
<keyword evidence="1" id="KW-0813">Transport</keyword>
<organism evidence="5 6">
    <name type="scientific">candidate division WOR-3 bacterium</name>
    <dbReference type="NCBI Taxonomy" id="2052148"/>
    <lineage>
        <taxon>Bacteria</taxon>
        <taxon>Bacteria division WOR-3</taxon>
    </lineage>
</organism>
<protein>
    <submittedName>
        <fullName evidence="5">ABC transporter ATP-binding protein</fullName>
    </submittedName>
</protein>